<accession>A0A6N9TKY1</accession>
<sequence>MVTAKQTSTPAMAGILPQLAAVKEAFRAVKAHPGDLGAQRACLEPLAALREAAASAGGGHVEMLARHMEGVLRRAAEGRLALKAEALEAVELALSRMERLVGGAAVADDDGELAAIYAEEMRELWGRLDQVLGRDPVDVEEVARVLNEMERASRYVGLDAVVAEIGRAREVLGKKGAKARAAKSKVWRELRQGLAGVLDAAAVAAGRDREEA</sequence>
<name>A0A6N9TKY1_DISTH</name>
<keyword evidence="2" id="KW-1185">Reference proteome</keyword>
<dbReference type="AlphaFoldDB" id="A0A6N9TKY1"/>
<dbReference type="GO" id="GO:0000160">
    <property type="term" value="P:phosphorelay signal transduction system"/>
    <property type="evidence" value="ECO:0007669"/>
    <property type="project" value="InterPro"/>
</dbReference>
<dbReference type="RefSeq" id="WP_163297935.1">
    <property type="nucleotide sequence ID" value="NZ_JAAGRR010000017.1"/>
</dbReference>
<evidence type="ECO:0000313" key="2">
    <source>
        <dbReference type="Proteomes" id="UP000469346"/>
    </source>
</evidence>
<evidence type="ECO:0008006" key="3">
    <source>
        <dbReference type="Google" id="ProtNLM"/>
    </source>
</evidence>
<gene>
    <name evidence="1" type="ORF">G3N55_02785</name>
</gene>
<dbReference type="EMBL" id="JAAGRR010000017">
    <property type="protein sequence ID" value="NDY41779.1"/>
    <property type="molecule type" value="Genomic_DNA"/>
</dbReference>
<organism evidence="1 2">
    <name type="scientific">Dissulfurirhabdus thermomarina</name>
    <dbReference type="NCBI Taxonomy" id="1765737"/>
    <lineage>
        <taxon>Bacteria</taxon>
        <taxon>Deltaproteobacteria</taxon>
        <taxon>Dissulfurirhabdaceae</taxon>
        <taxon>Dissulfurirhabdus</taxon>
    </lineage>
</organism>
<dbReference type="SUPFAM" id="SSF47226">
    <property type="entry name" value="Histidine-containing phosphotransfer domain, HPT domain"/>
    <property type="match status" value="1"/>
</dbReference>
<dbReference type="InterPro" id="IPR036641">
    <property type="entry name" value="HPT_dom_sf"/>
</dbReference>
<evidence type="ECO:0000313" key="1">
    <source>
        <dbReference type="EMBL" id="NDY41779.1"/>
    </source>
</evidence>
<dbReference type="Proteomes" id="UP000469346">
    <property type="component" value="Unassembled WGS sequence"/>
</dbReference>
<proteinExistence type="predicted"/>
<comment type="caution">
    <text evidence="1">The sequence shown here is derived from an EMBL/GenBank/DDBJ whole genome shotgun (WGS) entry which is preliminary data.</text>
</comment>
<reference evidence="1 2" key="1">
    <citation type="submission" date="2020-02" db="EMBL/GenBank/DDBJ databases">
        <title>Comparative genomics of sulfur disproportionating microorganisms.</title>
        <authorList>
            <person name="Ward L.M."/>
            <person name="Bertran E."/>
            <person name="Johnston D.T."/>
        </authorList>
    </citation>
    <scope>NUCLEOTIDE SEQUENCE [LARGE SCALE GENOMIC DNA]</scope>
    <source>
        <strain evidence="1 2">DSM 100025</strain>
    </source>
</reference>
<protein>
    <recommendedName>
        <fullName evidence="3">HPt domain-containing protein</fullName>
    </recommendedName>
</protein>